<dbReference type="EMBL" id="VFOW01000001">
    <property type="protein sequence ID" value="TQL76337.1"/>
    <property type="molecule type" value="Genomic_DNA"/>
</dbReference>
<proteinExistence type="predicted"/>
<protein>
    <recommendedName>
        <fullName evidence="4">DUF3558 domain-containing protein</fullName>
    </recommendedName>
</protein>
<gene>
    <name evidence="2" type="ORF">FB566_1864</name>
</gene>
<evidence type="ECO:0000313" key="2">
    <source>
        <dbReference type="EMBL" id="TQL76337.1"/>
    </source>
</evidence>
<keyword evidence="1" id="KW-0472">Membrane</keyword>
<accession>A0A543AUW0</accession>
<name>A0A543AUW0_9ACTN</name>
<evidence type="ECO:0008006" key="4">
    <source>
        <dbReference type="Google" id="ProtNLM"/>
    </source>
</evidence>
<dbReference type="RefSeq" id="WP_142037609.1">
    <property type="nucleotide sequence ID" value="NZ_JBHTGS010000001.1"/>
</dbReference>
<keyword evidence="3" id="KW-1185">Reference proteome</keyword>
<dbReference type="Proteomes" id="UP000317043">
    <property type="component" value="Unassembled WGS sequence"/>
</dbReference>
<keyword evidence="1" id="KW-1133">Transmembrane helix</keyword>
<evidence type="ECO:0000256" key="1">
    <source>
        <dbReference type="SAM" id="Phobius"/>
    </source>
</evidence>
<comment type="caution">
    <text evidence="2">The sequence shown here is derived from an EMBL/GenBank/DDBJ whole genome shotgun (WGS) entry which is preliminary data.</text>
</comment>
<sequence length="208" mass="22775">MTKSPKREGRRALRYLKNGWTILSTAVVVLIAGALVYALLGLDRFFEEEYVPPPPGPSTPGSYSTDHVDGPCEELDLSLYESTTGQAADTISGDFSCSVLSDSDGVGPTSHHIRITVSAWDDIETATAVFDSQVDRELDEADRTTVEGPWKTATMGTNEHGDLVLIVHDENFQLEIVQTMNPPDLLSPEETRDLLTAYAEQVLDAYRA</sequence>
<dbReference type="AlphaFoldDB" id="A0A543AUW0"/>
<reference evidence="2 3" key="1">
    <citation type="submission" date="2019-06" db="EMBL/GenBank/DDBJ databases">
        <title>Sequencing the genomes of 1000 actinobacteria strains.</title>
        <authorList>
            <person name="Klenk H.-P."/>
        </authorList>
    </citation>
    <scope>NUCLEOTIDE SEQUENCE [LARGE SCALE GENOMIC DNA]</scope>
    <source>
        <strain evidence="2 3">DSM 45928</strain>
    </source>
</reference>
<organism evidence="2 3">
    <name type="scientific">Stackebrandtia endophytica</name>
    <dbReference type="NCBI Taxonomy" id="1496996"/>
    <lineage>
        <taxon>Bacteria</taxon>
        <taxon>Bacillati</taxon>
        <taxon>Actinomycetota</taxon>
        <taxon>Actinomycetes</taxon>
        <taxon>Glycomycetales</taxon>
        <taxon>Glycomycetaceae</taxon>
        <taxon>Stackebrandtia</taxon>
    </lineage>
</organism>
<feature type="transmembrane region" description="Helical" evidence="1">
    <location>
        <begin position="20"/>
        <end position="40"/>
    </location>
</feature>
<keyword evidence="1" id="KW-0812">Transmembrane</keyword>
<dbReference type="InParanoid" id="A0A543AUW0"/>
<evidence type="ECO:0000313" key="3">
    <source>
        <dbReference type="Proteomes" id="UP000317043"/>
    </source>
</evidence>